<evidence type="ECO:0000313" key="1">
    <source>
        <dbReference type="EMBL" id="SHF10565.1"/>
    </source>
</evidence>
<dbReference type="Proteomes" id="UP000184476">
    <property type="component" value="Unassembled WGS sequence"/>
</dbReference>
<dbReference type="AlphaFoldDB" id="A0A1M4YXY2"/>
<dbReference type="STRING" id="112248.SAMN05444392_107213"/>
<sequence>MGQVIYLEPYLIAKEEEIRHYSLQVFPWSQIEEVKTTYFEPLTRFWTKQRRIMLDEATVRLLFEAFALGFKGQRLKLDQDRLVKQYQPTLDRMVERIISDFDLFRGLSSWKREAIEALFVKLTMCWFLKGSEFA</sequence>
<dbReference type="OrthoDB" id="2990216at2"/>
<accession>A0A1M4YXY2</accession>
<dbReference type="RefSeq" id="WP_073155214.1">
    <property type="nucleotide sequence ID" value="NZ_FQVL01000007.1"/>
</dbReference>
<dbReference type="EMBL" id="FQVL01000007">
    <property type="protein sequence ID" value="SHF10565.1"/>
    <property type="molecule type" value="Genomic_DNA"/>
</dbReference>
<reference evidence="1 2" key="1">
    <citation type="submission" date="2016-11" db="EMBL/GenBank/DDBJ databases">
        <authorList>
            <person name="Jaros S."/>
            <person name="Januszkiewicz K."/>
            <person name="Wedrychowicz H."/>
        </authorList>
    </citation>
    <scope>NUCLEOTIDE SEQUENCE [LARGE SCALE GENOMIC DNA]</scope>
    <source>
        <strain evidence="1 2">DSM 44666</strain>
    </source>
</reference>
<keyword evidence="2" id="KW-1185">Reference proteome</keyword>
<proteinExistence type="predicted"/>
<organism evidence="1 2">
    <name type="scientific">Seinonella peptonophila</name>
    <dbReference type="NCBI Taxonomy" id="112248"/>
    <lineage>
        <taxon>Bacteria</taxon>
        <taxon>Bacillati</taxon>
        <taxon>Bacillota</taxon>
        <taxon>Bacilli</taxon>
        <taxon>Bacillales</taxon>
        <taxon>Thermoactinomycetaceae</taxon>
        <taxon>Seinonella</taxon>
    </lineage>
</organism>
<protein>
    <submittedName>
        <fullName evidence="1">Uncharacterized protein</fullName>
    </submittedName>
</protein>
<evidence type="ECO:0000313" key="2">
    <source>
        <dbReference type="Proteomes" id="UP000184476"/>
    </source>
</evidence>
<gene>
    <name evidence="1" type="ORF">SAMN05444392_107213</name>
</gene>
<name>A0A1M4YXY2_9BACL</name>